<dbReference type="Gene3D" id="2.60.60.30">
    <property type="entry name" value="sav2460 like domains"/>
    <property type="match status" value="2"/>
</dbReference>
<dbReference type="InterPro" id="IPR003325">
    <property type="entry name" value="TerD"/>
</dbReference>
<dbReference type="PIRSF" id="PIRSF037118">
    <property type="entry name" value="Tellurite_resistance_TerA"/>
    <property type="match status" value="1"/>
</dbReference>
<comment type="caution">
    <text evidence="3">The sequence shown here is derived from an EMBL/GenBank/DDBJ whole genome shotgun (WGS) entry which is preliminary data.</text>
</comment>
<dbReference type="EMBL" id="VIJZ01000001">
    <property type="protein sequence ID" value="TQS00914.1"/>
    <property type="molecule type" value="Genomic_DNA"/>
</dbReference>
<evidence type="ECO:0000313" key="3">
    <source>
        <dbReference type="EMBL" id="TQS00914.1"/>
    </source>
</evidence>
<feature type="region of interest" description="Disordered" evidence="1">
    <location>
        <begin position="184"/>
        <end position="217"/>
    </location>
</feature>
<reference evidence="3 4" key="1">
    <citation type="submission" date="2019-07" db="EMBL/GenBank/DDBJ databases">
        <title>Paenibacillus ottowii sp. nov. isolated from a fermentation system processing bovine manure.</title>
        <authorList>
            <person name="Velazquez L.F."/>
            <person name="Rajbanshi S."/>
            <person name="Guan S."/>
            <person name="Hinchee M."/>
            <person name="Welsh A."/>
        </authorList>
    </citation>
    <scope>NUCLEOTIDE SEQUENCE [LARGE SCALE GENOMIC DNA]</scope>
    <source>
        <strain evidence="3 4">MS2379</strain>
    </source>
</reference>
<keyword evidence="4" id="KW-1185">Reference proteome</keyword>
<feature type="compositionally biased region" description="Pro residues" evidence="1">
    <location>
        <begin position="184"/>
        <end position="215"/>
    </location>
</feature>
<dbReference type="InterPro" id="IPR051324">
    <property type="entry name" value="Stress/Tellurium_Resist"/>
</dbReference>
<dbReference type="PANTHER" id="PTHR32097:SF17">
    <property type="entry name" value="CAMP-BINDING PROTEIN 1-RELATED"/>
    <property type="match status" value="1"/>
</dbReference>
<name>A0ABY3BF95_9BACL</name>
<evidence type="ECO:0000313" key="4">
    <source>
        <dbReference type="Proteomes" id="UP000319219"/>
    </source>
</evidence>
<dbReference type="Proteomes" id="UP000319219">
    <property type="component" value="Unassembled WGS sequence"/>
</dbReference>
<dbReference type="CDD" id="cd06974">
    <property type="entry name" value="TerD_like"/>
    <property type="match status" value="2"/>
</dbReference>
<feature type="domain" description="TerD" evidence="2">
    <location>
        <begin position="1"/>
        <end position="176"/>
    </location>
</feature>
<dbReference type="Pfam" id="PF02342">
    <property type="entry name" value="TerD"/>
    <property type="match status" value="1"/>
</dbReference>
<dbReference type="RefSeq" id="WP_142611507.1">
    <property type="nucleotide sequence ID" value="NZ_VIJZ01000001.1"/>
</dbReference>
<evidence type="ECO:0000259" key="2">
    <source>
        <dbReference type="Pfam" id="PF02342"/>
    </source>
</evidence>
<organism evidence="3 4">
    <name type="scientific">Paenibacillus ottowii</name>
    <dbReference type="NCBI Taxonomy" id="2315729"/>
    <lineage>
        <taxon>Bacteria</taxon>
        <taxon>Bacillati</taxon>
        <taxon>Bacillota</taxon>
        <taxon>Bacilli</taxon>
        <taxon>Bacillales</taxon>
        <taxon>Paenibacillaceae</taxon>
        <taxon>Paenibacillus</taxon>
    </lineage>
</organism>
<accession>A0ABY3BF95</accession>
<gene>
    <name evidence="3" type="ORF">FKV70_00745</name>
</gene>
<sequence>MAVIVVKGQKADLTKTNPGLSLVNIGIGWESSAALELDTSAFLLGAGGKVSGDEDLIFYNNPTTSFITYSDGQQFGDKKQFSLDLTRVPAHIEKIAFTLTIYDADQKQQNFGQVQGGFIRFVHPVNGEVLRFNLDSGFTVETAIVIGELYRHNGEWKFNAIGAGFSGGLDALCANFGIEVENNPAPPAPVPTPPPAPRPAPTPPPAPPVPKPEPAATPVNLNLRKIELKKKGDTINLKKGSSGLGEILINLNWNQVQQSKGFFSRGTKSVDLDLGCLYEMKNGDKGVVQALGEAFGSLHRFPYIALDGDDRTGSVKTGENLRINGAKISEIKRILVFTFIYEGVTNWSQADGVVTLYQKDGPDIIVHMNEHDNRKGMCAIAMIQNVNDETFSIERLVQFYGGHRELDRAYNWGMRWTQGSK</sequence>
<dbReference type="PANTHER" id="PTHR32097">
    <property type="entry name" value="CAMP-BINDING PROTEIN 1-RELATED"/>
    <property type="match status" value="1"/>
</dbReference>
<dbReference type="InterPro" id="IPR017115">
    <property type="entry name" value="Tellurite_resistance_TerA"/>
</dbReference>
<protein>
    <submittedName>
        <fullName evidence="3">Tellurium resistance protein TerA</fullName>
    </submittedName>
</protein>
<proteinExistence type="predicted"/>
<evidence type="ECO:0000256" key="1">
    <source>
        <dbReference type="SAM" id="MobiDB-lite"/>
    </source>
</evidence>